<reference evidence="7" key="1">
    <citation type="submission" date="2016-06" db="EMBL/GenBank/DDBJ databases">
        <authorList>
            <person name="Varghese N."/>
            <person name="Submissions Spin"/>
        </authorList>
    </citation>
    <scope>NUCLEOTIDE SEQUENCE [LARGE SCALE GENOMIC DNA]</scope>
    <source>
        <strain evidence="7">DSM 45647</strain>
    </source>
</reference>
<dbReference type="GO" id="GO:0003700">
    <property type="term" value="F:DNA-binding transcription factor activity"/>
    <property type="evidence" value="ECO:0007669"/>
    <property type="project" value="TreeGrafter"/>
</dbReference>
<accession>A0A1C5JEU6</accession>
<dbReference type="Pfam" id="PF13377">
    <property type="entry name" value="Peripla_BP_3"/>
    <property type="match status" value="1"/>
</dbReference>
<dbReference type="InterPro" id="IPR000843">
    <property type="entry name" value="HTH_LacI"/>
</dbReference>
<evidence type="ECO:0000313" key="6">
    <source>
        <dbReference type="EMBL" id="SCG68526.1"/>
    </source>
</evidence>
<dbReference type="Pfam" id="PF00356">
    <property type="entry name" value="LacI"/>
    <property type="match status" value="1"/>
</dbReference>
<organism evidence="6 7">
    <name type="scientific">Micromonospora humi</name>
    <dbReference type="NCBI Taxonomy" id="745366"/>
    <lineage>
        <taxon>Bacteria</taxon>
        <taxon>Bacillati</taxon>
        <taxon>Actinomycetota</taxon>
        <taxon>Actinomycetes</taxon>
        <taxon>Micromonosporales</taxon>
        <taxon>Micromonosporaceae</taxon>
        <taxon>Micromonospora</taxon>
    </lineage>
</organism>
<dbReference type="Gene3D" id="1.10.260.40">
    <property type="entry name" value="lambda repressor-like DNA-binding domains"/>
    <property type="match status" value="1"/>
</dbReference>
<name>A0A1C5JEU6_9ACTN</name>
<keyword evidence="7" id="KW-1185">Reference proteome</keyword>
<dbReference type="EMBL" id="FMDM01000010">
    <property type="protein sequence ID" value="SCG68526.1"/>
    <property type="molecule type" value="Genomic_DNA"/>
</dbReference>
<dbReference type="InterPro" id="IPR010982">
    <property type="entry name" value="Lambda_DNA-bd_dom_sf"/>
</dbReference>
<dbReference type="AlphaFoldDB" id="A0A1C5JEU6"/>
<keyword evidence="4" id="KW-0804">Transcription</keyword>
<feature type="domain" description="HTH lacI-type" evidence="5">
    <location>
        <begin position="45"/>
        <end position="99"/>
    </location>
</feature>
<dbReference type="CDD" id="cd06288">
    <property type="entry name" value="PBP1_sucrose_transcription_regulator"/>
    <property type="match status" value="1"/>
</dbReference>
<dbReference type="PROSITE" id="PS50932">
    <property type="entry name" value="HTH_LACI_2"/>
    <property type="match status" value="1"/>
</dbReference>
<evidence type="ECO:0000256" key="4">
    <source>
        <dbReference type="ARBA" id="ARBA00023163"/>
    </source>
</evidence>
<dbReference type="InterPro" id="IPR028082">
    <property type="entry name" value="Peripla_BP_I"/>
</dbReference>
<keyword evidence="2" id="KW-0805">Transcription regulation</keyword>
<evidence type="ECO:0000259" key="5">
    <source>
        <dbReference type="PROSITE" id="PS50932"/>
    </source>
</evidence>
<dbReference type="PANTHER" id="PTHR30146">
    <property type="entry name" value="LACI-RELATED TRANSCRIPTIONAL REPRESSOR"/>
    <property type="match status" value="1"/>
</dbReference>
<dbReference type="PANTHER" id="PTHR30146:SF148">
    <property type="entry name" value="HTH-TYPE TRANSCRIPTIONAL REPRESSOR PURR-RELATED"/>
    <property type="match status" value="1"/>
</dbReference>
<keyword evidence="1" id="KW-0678">Repressor</keyword>
<dbReference type="CDD" id="cd01392">
    <property type="entry name" value="HTH_LacI"/>
    <property type="match status" value="1"/>
</dbReference>
<evidence type="ECO:0000256" key="2">
    <source>
        <dbReference type="ARBA" id="ARBA00023015"/>
    </source>
</evidence>
<dbReference type="SUPFAM" id="SSF53822">
    <property type="entry name" value="Periplasmic binding protein-like I"/>
    <property type="match status" value="1"/>
</dbReference>
<gene>
    <name evidence="6" type="ORF">GA0070213_110113</name>
</gene>
<evidence type="ECO:0000256" key="3">
    <source>
        <dbReference type="ARBA" id="ARBA00023125"/>
    </source>
</evidence>
<dbReference type="SUPFAM" id="SSF47413">
    <property type="entry name" value="lambda repressor-like DNA-binding domains"/>
    <property type="match status" value="1"/>
</dbReference>
<proteinExistence type="predicted"/>
<sequence>MSMPLASIAIRCRTRQAVGLRSPPRFLNSLRNRFFNSLEGVVVAATIRDIARVAGVSVATASKGLNGKGRMRPETRQRILDVARQLDFRPNRNASSLTTGRTYTVGLLTRDGYGRFTPPLLGGVEDALTVDTASLLLCDARRDAVRERHYLDVLAARRVDGLIVTGRATDPAPPLPRSLPFPVLHAYTTSSDPEDSSLTVDDEHGGWLAARQLLRQGCRRIVHITGPASVLAVRERIAGARRALAEEGLELPDHLITYGAFTERAGFAAAQRLLTDRTVDGIFCGSDQIGRGVADALGALGIRIPQDVALVGFDNWTLLAAATRPPLCSVDMNLYRLGRLAAESLLRAIDGHPEPGVRRLPCSLAVRASCPAPVTDSTAWQDDNPLVPDA</sequence>
<evidence type="ECO:0000256" key="1">
    <source>
        <dbReference type="ARBA" id="ARBA00022491"/>
    </source>
</evidence>
<evidence type="ECO:0000313" key="7">
    <source>
        <dbReference type="Proteomes" id="UP000199360"/>
    </source>
</evidence>
<dbReference type="SMART" id="SM00354">
    <property type="entry name" value="HTH_LACI"/>
    <property type="match status" value="1"/>
</dbReference>
<keyword evidence="3" id="KW-0238">DNA-binding</keyword>
<dbReference type="Gene3D" id="3.40.50.2300">
    <property type="match status" value="2"/>
</dbReference>
<dbReference type="GO" id="GO:0000976">
    <property type="term" value="F:transcription cis-regulatory region binding"/>
    <property type="evidence" value="ECO:0007669"/>
    <property type="project" value="TreeGrafter"/>
</dbReference>
<dbReference type="InterPro" id="IPR046335">
    <property type="entry name" value="LacI/GalR-like_sensor"/>
</dbReference>
<dbReference type="STRING" id="745366.GA0070213_110113"/>
<protein>
    <submittedName>
        <fullName evidence="6">Transcriptional regulator, LacI family</fullName>
    </submittedName>
</protein>
<dbReference type="Proteomes" id="UP000199360">
    <property type="component" value="Unassembled WGS sequence"/>
</dbReference>